<dbReference type="RefSeq" id="WP_050060002.1">
    <property type="nucleotide sequence ID" value="NZ_JACHEK010000012.1"/>
</dbReference>
<dbReference type="AlphaFoldDB" id="A0A841K0C0"/>
<dbReference type="OrthoDB" id="121684at2"/>
<proteinExistence type="predicted"/>
<reference evidence="1 2" key="1">
    <citation type="submission" date="2020-08" db="EMBL/GenBank/DDBJ databases">
        <title>Genomic Encyclopedia of Type Strains, Phase IV (KMG-IV): sequencing the most valuable type-strain genomes for metagenomic binning, comparative biology and taxonomic classification.</title>
        <authorList>
            <person name="Goeker M."/>
        </authorList>
    </citation>
    <scope>NUCLEOTIDE SEQUENCE [LARGE SCALE GENOMIC DNA]</scope>
    <source>
        <strain evidence="1 2">DSM 103733</strain>
    </source>
</reference>
<evidence type="ECO:0000313" key="1">
    <source>
        <dbReference type="EMBL" id="MBB6147042.1"/>
    </source>
</evidence>
<dbReference type="EMBL" id="JACHEK010000012">
    <property type="protein sequence ID" value="MBB6147042.1"/>
    <property type="molecule type" value="Genomic_DNA"/>
</dbReference>
<gene>
    <name evidence="1" type="ORF">HNQ77_005027</name>
</gene>
<evidence type="ECO:0000313" key="2">
    <source>
        <dbReference type="Proteomes" id="UP000538666"/>
    </source>
</evidence>
<comment type="caution">
    <text evidence="1">The sequence shown here is derived from an EMBL/GenBank/DDBJ whole genome shotgun (WGS) entry which is preliminary data.</text>
</comment>
<keyword evidence="2" id="KW-1185">Reference proteome</keyword>
<dbReference type="Proteomes" id="UP000538666">
    <property type="component" value="Unassembled WGS sequence"/>
</dbReference>
<protein>
    <submittedName>
        <fullName evidence="1">Uncharacterized protein</fullName>
    </submittedName>
</protein>
<name>A0A841K0C0_9BACT</name>
<accession>A0A841K0C0</accession>
<organism evidence="1 2">
    <name type="scientific">Silvibacterium bohemicum</name>
    <dbReference type="NCBI Taxonomy" id="1577686"/>
    <lineage>
        <taxon>Bacteria</taxon>
        <taxon>Pseudomonadati</taxon>
        <taxon>Acidobacteriota</taxon>
        <taxon>Terriglobia</taxon>
        <taxon>Terriglobales</taxon>
        <taxon>Acidobacteriaceae</taxon>
        <taxon>Silvibacterium</taxon>
    </lineage>
</organism>
<sequence>MSAFRTCRPLLVDATQCNEEQTITTDLGFRHVRRGDWIVKGEDGECYIVDDAFFQRTFTPLQTYPWEQMQEARNYGS</sequence>